<feature type="domain" description="Mediator complex subunit Med13 N-terminal" evidence="13">
    <location>
        <begin position="62"/>
        <end position="434"/>
    </location>
</feature>
<reference evidence="14 15" key="1">
    <citation type="submission" date="2019-07" db="EMBL/GenBank/DDBJ databases">
        <authorList>
            <person name="Friedrich A."/>
            <person name="Schacherer J."/>
        </authorList>
    </citation>
    <scope>NUCLEOTIDE SEQUENCE [LARGE SCALE GENOMIC DNA]</scope>
</reference>
<proteinExistence type="inferred from homology"/>
<keyword evidence="7 10" id="KW-0804">Transcription</keyword>
<feature type="compositionally biased region" description="Polar residues" evidence="11">
    <location>
        <begin position="698"/>
        <end position="707"/>
    </location>
</feature>
<keyword evidence="15" id="KW-1185">Reference proteome</keyword>
<keyword evidence="4 10" id="KW-0678">Repressor</keyword>
<feature type="compositionally biased region" description="Polar residues" evidence="11">
    <location>
        <begin position="971"/>
        <end position="988"/>
    </location>
</feature>
<sequence length="1727" mass="191788">MFSVHDLNPLCRSPPFLTGDGNQDYSRLNSMSSMSQQPNTATSDTFLGQSPTVTCSNRFDSDSATITNYYKFANVTDIVCCFYHVFTDSSNSQLQTVPTLLQRVHGYDLLLKSKLRSEHNINNVITYVSKREICIFQLRTNKEERSSDVTLEASEAEGSKPNDRPEIRFLKNAVDQIILKHHLNLKFLSASIFDSKIIFQSPTSTSQTSKKRPIGIVYLSFLRAVKCYIIHELSSWHRLFQGSRHALSLDMVPFGNQMLTTSTIHTTITGGHSMTERKKKLVGYSIFQVNPSMNKSGDLLVNFSASKKMFYKLSDYLAINCDNDPKLLDKKSFAVFMCPSGVQCSFAVEGCFSKSICDEPSSINSFASLLKAYSNIDIIKGISFQPSEVRKWIRLVPNLKHVNGLTQDISRFTEQISSAGRFIMWPLELCFILFPVEPEETHVFDIPSICDPWDLTDKLLNISPKNSSKTVNMDVRPIRKEASSIKFSHDDAADTEKSVYSLSKISVPRSPVKMNVIEPNSDGVKNPEIDNNSSTVVSNGKYGGNSVMNGDKNDGDDDVPDENMSDLFGDDDSDDSKETGSVDNKDVTEKKIKESTDGEVGDETDKHTDTSSIHLLSARTSPLYEDPGAPGPVSLQIFVTPSTSESMPESEENSSGSKSTGESKKSIFAPLSFNPLIKKDIDSKYSSGGKYFVKSGEHSIQNTGSDSSKPKFPLDEDADVEVSDTDEDKSDGYDEDSDDVGALGSNGPVEDTENEIENDGNLDSEDNDTSMSASEEESEASEVEESGSQGYIHNISTMRSVGVQATSLLASPVTPHSAIFEKSGKEVESWMFWILRGPSVVSIPSHFLPNMNSLKVPVDELQNILPVLEDFILFSQKDLGSADLSTLIQHRSNTSMPDFDVDFVIQKVFPGVVKAPLVDLLNEPEDGASDSKLKNENAYECLFGENPPLEKKGSLVKGIERSENHEFDDPSFSTATPSEQDHTQQLSPNVLLPSDVGRKKSEVTSNKLFRIPTTFVSVKRLGKNLRLNETALPFWKQLGLDVAGHKKNFEILVVMPQSDNGYYVHEINQLIDSLVQEYSARGLGTILKCRGSGVVTIKSDKSTEESYWNQVQKVLLSMIPSLKEDTSLQHSKDEKSVKKGNRNLLLLFATPYISVPSIVRMGHICATFKSTLSAKVNAANDPEGRKRRKVSITEQDRLAIPNIFYKVVSFTTLYSNAQLRYDFQSLSYTGQLAFQLYSICPESTTLEEKSSFFKISQPFKTHIDFQLTKRSVAEELVEDNYCLHVCYESSVDKRWCVASWTDQYGNFSYLKSWYISENSAYKSFAAVAESIFSISLQFMERYGHNGSIILSRLNDILPDDELSAWKKESLQHRNVKLVILTIEPESSSLILSNYKLPSILKNRKDVNSQSVNDLQRSSVLSSGLGIISSASQTPNVETNSAISPSFGTTPNVVLASMTGGGTRLTPVSRQGLDSAPSYFLSSPVDYSQVHSLKNQLGLTDSSSAGAYNVDASTSIEVTSSTGNLFDDPILIDRQSECYGIIFPSSQPLLHQQIRLPLQTGFLIGTGDGVAKNKTLEVNLLSCPSNMDSVCLLKELLTQFKFLSVLSRYYCLYPAIRMCGNVESSDTDALNNSISTDVAASKDENYYLPEKKDLDSSEFGGSVEAASKKAGDRNIRYHEFCKLQKQQQRLYLSKELADRFLYDEHPIIPPHITAVRKMLDFLVHLQIE</sequence>
<keyword evidence="8 10" id="KW-0539">Nucleus</keyword>
<evidence type="ECO:0000256" key="1">
    <source>
        <dbReference type="ARBA" id="ARBA00004123"/>
    </source>
</evidence>
<evidence type="ECO:0000256" key="7">
    <source>
        <dbReference type="ARBA" id="ARBA00023163"/>
    </source>
</evidence>
<evidence type="ECO:0000259" key="13">
    <source>
        <dbReference type="Pfam" id="PF11597"/>
    </source>
</evidence>
<feature type="compositionally biased region" description="Acidic residues" evidence="11">
    <location>
        <begin position="715"/>
        <end position="739"/>
    </location>
</feature>
<comment type="function">
    <text evidence="10">Component of the SRB8-11 complex. The SRB8-11 complex is a regulatory module of the Mediator complex which is itself involved in regulation of basal and activated RNA polymerase II-dependent transcription. The SRB8-11 complex may be involved in the transcriptional repression of a subset of genes regulated by Mediator. It may inhibit the association of the Mediator complex with RNA polymerase II to form the holoenzyme complex.</text>
</comment>
<feature type="compositionally biased region" description="Acidic residues" evidence="11">
    <location>
        <begin position="554"/>
        <end position="575"/>
    </location>
</feature>
<feature type="compositionally biased region" description="Acidic residues" evidence="11">
    <location>
        <begin position="750"/>
        <end position="785"/>
    </location>
</feature>
<evidence type="ECO:0000256" key="4">
    <source>
        <dbReference type="ARBA" id="ARBA00022491"/>
    </source>
</evidence>
<dbReference type="PANTHER" id="PTHR48249:SF3">
    <property type="entry name" value="MEDIATOR OF RNA POLYMERASE II TRANSCRIPTION SUBUNIT 13"/>
    <property type="match status" value="1"/>
</dbReference>
<dbReference type="InterPro" id="IPR021643">
    <property type="entry name" value="Mediator_Med13_N"/>
</dbReference>
<organism evidence="14 15">
    <name type="scientific">Dekkera bruxellensis</name>
    <name type="common">Brettanomyces custersii</name>
    <dbReference type="NCBI Taxonomy" id="5007"/>
    <lineage>
        <taxon>Eukaryota</taxon>
        <taxon>Fungi</taxon>
        <taxon>Dikarya</taxon>
        <taxon>Ascomycota</taxon>
        <taxon>Saccharomycotina</taxon>
        <taxon>Pichiomycetes</taxon>
        <taxon>Pichiales</taxon>
        <taxon>Pichiaceae</taxon>
        <taxon>Brettanomyces</taxon>
    </lineage>
</organism>
<feature type="region of interest" description="Disordered" evidence="11">
    <location>
        <begin position="688"/>
        <end position="788"/>
    </location>
</feature>
<accession>A0A7D9CW13</accession>
<comment type="subcellular location">
    <subcellularLocation>
        <location evidence="1 10">Nucleus</location>
    </subcellularLocation>
</comment>
<dbReference type="InterPro" id="IPR051139">
    <property type="entry name" value="Mediator_complx_sub13"/>
</dbReference>
<protein>
    <recommendedName>
        <fullName evidence="3 10">Mediator of RNA polymerase II transcription subunit 13</fullName>
    </recommendedName>
    <alternativeName>
        <fullName evidence="9 10">Mediator complex subunit 13</fullName>
    </alternativeName>
</protein>
<gene>
    <name evidence="14" type="ORF">DEBR0S1_29910G</name>
</gene>
<feature type="compositionally biased region" description="Basic and acidic residues" evidence="11">
    <location>
        <begin position="576"/>
        <end position="596"/>
    </location>
</feature>
<evidence type="ECO:0000259" key="12">
    <source>
        <dbReference type="Pfam" id="PF06333"/>
    </source>
</evidence>
<comment type="subunit">
    <text evidence="10">Component of the SRB8-11 complex, which itself associates with the Mediator complex.</text>
</comment>
<feature type="compositionally biased region" description="Polar residues" evidence="11">
    <location>
        <begin position="529"/>
        <end position="538"/>
    </location>
</feature>
<dbReference type="Pfam" id="PF06333">
    <property type="entry name" value="Med13_C"/>
    <property type="match status" value="1"/>
</dbReference>
<evidence type="ECO:0000256" key="8">
    <source>
        <dbReference type="ARBA" id="ARBA00023242"/>
    </source>
</evidence>
<feature type="region of interest" description="Disordered" evidence="11">
    <location>
        <begin position="965"/>
        <end position="993"/>
    </location>
</feature>
<dbReference type="GO" id="GO:0016592">
    <property type="term" value="C:mediator complex"/>
    <property type="evidence" value="ECO:0007669"/>
    <property type="project" value="InterPro"/>
</dbReference>
<keyword evidence="6 10" id="KW-0010">Activator</keyword>
<evidence type="ECO:0000313" key="15">
    <source>
        <dbReference type="Proteomes" id="UP000478008"/>
    </source>
</evidence>
<dbReference type="InterPro" id="IPR009401">
    <property type="entry name" value="Med13_C"/>
</dbReference>
<evidence type="ECO:0000256" key="10">
    <source>
        <dbReference type="RuleBase" id="RU364134"/>
    </source>
</evidence>
<keyword evidence="5 10" id="KW-0805">Transcription regulation</keyword>
<dbReference type="EMBL" id="CABFWN010000001">
    <property type="protein sequence ID" value="VUG16954.1"/>
    <property type="molecule type" value="Genomic_DNA"/>
</dbReference>
<evidence type="ECO:0000256" key="6">
    <source>
        <dbReference type="ARBA" id="ARBA00023159"/>
    </source>
</evidence>
<feature type="compositionally biased region" description="Polar residues" evidence="11">
    <location>
        <begin position="610"/>
        <end position="620"/>
    </location>
</feature>
<evidence type="ECO:0000256" key="11">
    <source>
        <dbReference type="SAM" id="MobiDB-lite"/>
    </source>
</evidence>
<feature type="domain" description="Mediator complex subunit Med13 C-terminal" evidence="12">
    <location>
        <begin position="1252"/>
        <end position="1607"/>
    </location>
</feature>
<evidence type="ECO:0000256" key="5">
    <source>
        <dbReference type="ARBA" id="ARBA00023015"/>
    </source>
</evidence>
<dbReference type="GO" id="GO:0003713">
    <property type="term" value="F:transcription coactivator activity"/>
    <property type="evidence" value="ECO:0007669"/>
    <property type="project" value="TreeGrafter"/>
</dbReference>
<feature type="region of interest" description="Disordered" evidence="11">
    <location>
        <begin position="513"/>
        <end position="669"/>
    </location>
</feature>
<evidence type="ECO:0000256" key="3">
    <source>
        <dbReference type="ARBA" id="ARBA00019618"/>
    </source>
</evidence>
<evidence type="ECO:0000256" key="2">
    <source>
        <dbReference type="ARBA" id="ARBA00009354"/>
    </source>
</evidence>
<dbReference type="PANTHER" id="PTHR48249">
    <property type="entry name" value="MEDIATOR OF RNA POLYMERASE II TRANSCRIPTION SUBUNIT 13"/>
    <property type="match status" value="1"/>
</dbReference>
<name>A0A7D9CW13_DEKBR</name>
<feature type="compositionally biased region" description="Low complexity" evidence="11">
    <location>
        <begin position="642"/>
        <end position="660"/>
    </location>
</feature>
<dbReference type="Pfam" id="PF11597">
    <property type="entry name" value="Med13_N"/>
    <property type="match status" value="1"/>
</dbReference>
<evidence type="ECO:0000313" key="14">
    <source>
        <dbReference type="EMBL" id="VUG16954.1"/>
    </source>
</evidence>
<evidence type="ECO:0000256" key="9">
    <source>
        <dbReference type="ARBA" id="ARBA00032008"/>
    </source>
</evidence>
<dbReference type="Proteomes" id="UP000478008">
    <property type="component" value="Unassembled WGS sequence"/>
</dbReference>
<dbReference type="GO" id="GO:0045944">
    <property type="term" value="P:positive regulation of transcription by RNA polymerase II"/>
    <property type="evidence" value="ECO:0007669"/>
    <property type="project" value="TreeGrafter"/>
</dbReference>
<comment type="similarity">
    <text evidence="2 10">Belongs to the Mediator complex subunit 13 family.</text>
</comment>